<evidence type="ECO:0000313" key="3">
    <source>
        <dbReference type="EMBL" id="KZS20332.1"/>
    </source>
</evidence>
<dbReference type="AlphaFoldDB" id="A0A162R9L5"/>
<name>A0A162R9L5_9CRUS</name>
<evidence type="ECO:0000313" key="4">
    <source>
        <dbReference type="Proteomes" id="UP000076858"/>
    </source>
</evidence>
<accession>A0A162R9L5</accession>
<reference evidence="3 4" key="1">
    <citation type="submission" date="2016-03" db="EMBL/GenBank/DDBJ databases">
        <title>EvidentialGene: Evidence-directed Construction of Genes on Genomes.</title>
        <authorList>
            <person name="Gilbert D.G."/>
            <person name="Choi J.-H."/>
            <person name="Mockaitis K."/>
            <person name="Colbourne J."/>
            <person name="Pfrender M."/>
        </authorList>
    </citation>
    <scope>NUCLEOTIDE SEQUENCE [LARGE SCALE GENOMIC DNA]</scope>
    <source>
        <strain evidence="3 4">Xinb3</strain>
        <tissue evidence="3">Complete organism</tissue>
    </source>
</reference>
<dbReference type="OrthoDB" id="7382669at2759"/>
<dbReference type="EMBL" id="LRGB01000216">
    <property type="protein sequence ID" value="KZS20332.1"/>
    <property type="molecule type" value="Genomic_DNA"/>
</dbReference>
<comment type="caution">
    <text evidence="3">The sequence shown here is derived from an EMBL/GenBank/DDBJ whole genome shotgun (WGS) entry which is preliminary data.</text>
</comment>
<keyword evidence="4" id="KW-1185">Reference proteome</keyword>
<dbReference type="SUPFAM" id="SSF57756">
    <property type="entry name" value="Retrovirus zinc finger-like domains"/>
    <property type="match status" value="1"/>
</dbReference>
<sequence length="219" mass="24828">MWIRSNSEYPTLQSFTKRDNIARFKLNNDADAKKAKQLMEADGKIKGSVKSVSERKIEYPIAVFGTGVENLEVLKKETEFRNEILRGKISRIKPLSKQKGHVKIYVTSKKCEEAVIQARKISVKNAAGVLKEHRVEKAKLDFEVTYCYKCKKLGHVAFNCQDKTAAETCGRCAELHKTKDCIHPDSKMKCVNCKGAHKSGDFQCQVHIKAVDRLRQLLA</sequence>
<dbReference type="GO" id="GO:0008270">
    <property type="term" value="F:zinc ion binding"/>
    <property type="evidence" value="ECO:0007669"/>
    <property type="project" value="UniProtKB-KW"/>
</dbReference>
<gene>
    <name evidence="3" type="ORF">APZ42_013008</name>
</gene>
<keyword evidence="1" id="KW-0479">Metal-binding</keyword>
<organism evidence="3 4">
    <name type="scientific">Daphnia magna</name>
    <dbReference type="NCBI Taxonomy" id="35525"/>
    <lineage>
        <taxon>Eukaryota</taxon>
        <taxon>Metazoa</taxon>
        <taxon>Ecdysozoa</taxon>
        <taxon>Arthropoda</taxon>
        <taxon>Crustacea</taxon>
        <taxon>Branchiopoda</taxon>
        <taxon>Diplostraca</taxon>
        <taxon>Cladocera</taxon>
        <taxon>Anomopoda</taxon>
        <taxon>Daphniidae</taxon>
        <taxon>Daphnia</taxon>
    </lineage>
</organism>
<dbReference type="InterPro" id="IPR036875">
    <property type="entry name" value="Znf_CCHC_sf"/>
</dbReference>
<dbReference type="PROSITE" id="PS50158">
    <property type="entry name" value="ZF_CCHC"/>
    <property type="match status" value="1"/>
</dbReference>
<proteinExistence type="predicted"/>
<protein>
    <recommendedName>
        <fullName evidence="2">CCHC-type domain-containing protein</fullName>
    </recommendedName>
</protein>
<dbReference type="GO" id="GO:0003676">
    <property type="term" value="F:nucleic acid binding"/>
    <property type="evidence" value="ECO:0007669"/>
    <property type="project" value="InterPro"/>
</dbReference>
<keyword evidence="1" id="KW-0863">Zinc-finger</keyword>
<dbReference type="Proteomes" id="UP000076858">
    <property type="component" value="Unassembled WGS sequence"/>
</dbReference>
<evidence type="ECO:0000259" key="2">
    <source>
        <dbReference type="PROSITE" id="PS50158"/>
    </source>
</evidence>
<dbReference type="InterPro" id="IPR001878">
    <property type="entry name" value="Znf_CCHC"/>
</dbReference>
<feature type="domain" description="CCHC-type" evidence="2">
    <location>
        <begin position="147"/>
        <end position="162"/>
    </location>
</feature>
<evidence type="ECO:0000256" key="1">
    <source>
        <dbReference type="PROSITE-ProRule" id="PRU00047"/>
    </source>
</evidence>
<keyword evidence="1" id="KW-0862">Zinc</keyword>